<evidence type="ECO:0000313" key="2">
    <source>
        <dbReference type="Proteomes" id="UP001165289"/>
    </source>
</evidence>
<comment type="caution">
    <text evidence="1">The sequence shown here is derived from an EMBL/GenBank/DDBJ whole genome shotgun (WGS) entry which is preliminary data.</text>
</comment>
<gene>
    <name evidence="1" type="ORF">LOD99_13345</name>
</gene>
<proteinExistence type="predicted"/>
<sequence length="111" mass="12675">MASCPNFSELEQRTYIKFRTILEIPPKSIHDELATICGEDTLSYSTVRRWVSLFREGRTSVQDAPRPGAPKLATNNDKLSEVKEYVESFPHSSVEEVANYVGIQREVHTQF</sequence>
<dbReference type="InterPro" id="IPR052709">
    <property type="entry name" value="Transposase-MT_Hybrid"/>
</dbReference>
<name>A0AAV7KJD2_9METZ</name>
<dbReference type="PANTHER" id="PTHR46060">
    <property type="entry name" value="MARINER MOS1 TRANSPOSASE-LIKE PROTEIN"/>
    <property type="match status" value="1"/>
</dbReference>
<dbReference type="EMBL" id="JAKMXF010000011">
    <property type="protein sequence ID" value="KAI6661472.1"/>
    <property type="molecule type" value="Genomic_DNA"/>
</dbReference>
<dbReference type="AlphaFoldDB" id="A0AAV7KJD2"/>
<organism evidence="1 2">
    <name type="scientific">Oopsacas minuta</name>
    <dbReference type="NCBI Taxonomy" id="111878"/>
    <lineage>
        <taxon>Eukaryota</taxon>
        <taxon>Metazoa</taxon>
        <taxon>Porifera</taxon>
        <taxon>Hexactinellida</taxon>
        <taxon>Hexasterophora</taxon>
        <taxon>Lyssacinosida</taxon>
        <taxon>Leucopsacidae</taxon>
        <taxon>Oopsacas</taxon>
    </lineage>
</organism>
<dbReference type="PANTHER" id="PTHR46060:SF1">
    <property type="entry name" value="MARINER MOS1 TRANSPOSASE-LIKE PROTEIN"/>
    <property type="match status" value="1"/>
</dbReference>
<accession>A0AAV7KJD2</accession>
<keyword evidence="2" id="KW-1185">Reference proteome</keyword>
<protein>
    <submittedName>
        <fullName evidence="1">Transposase, type 1 family-containing protein</fullName>
    </submittedName>
</protein>
<reference evidence="1 2" key="1">
    <citation type="journal article" date="2023" name="BMC Biol.">
        <title>The compact genome of the sponge Oopsacas minuta (Hexactinellida) is lacking key metazoan core genes.</title>
        <authorList>
            <person name="Santini S."/>
            <person name="Schenkelaars Q."/>
            <person name="Jourda C."/>
            <person name="Duchesne M."/>
            <person name="Belahbib H."/>
            <person name="Rocher C."/>
            <person name="Selva M."/>
            <person name="Riesgo A."/>
            <person name="Vervoort M."/>
            <person name="Leys S.P."/>
            <person name="Kodjabachian L."/>
            <person name="Le Bivic A."/>
            <person name="Borchiellini C."/>
            <person name="Claverie J.M."/>
            <person name="Renard E."/>
        </authorList>
    </citation>
    <scope>NUCLEOTIDE SEQUENCE [LARGE SCALE GENOMIC DNA]</scope>
    <source>
        <strain evidence="1">SPO-2</strain>
    </source>
</reference>
<evidence type="ECO:0000313" key="1">
    <source>
        <dbReference type="EMBL" id="KAI6661472.1"/>
    </source>
</evidence>
<dbReference type="Proteomes" id="UP001165289">
    <property type="component" value="Unassembled WGS sequence"/>
</dbReference>